<sequence>MDTITIKLEYPITLDGVLRDTLTMRRPKVRDVRGASKRAQDDDELREITLFAMLADVAPDELEQMDMADYVAMQRAYDSFRTSGPIARKDRQGDGEAPAA</sequence>
<accession>A0A095N6K6</accession>
<protein>
    <submittedName>
        <fullName evidence="1">Mu-like prophage FluMu gp41 family protein</fullName>
    </submittedName>
</protein>
<dbReference type="InterPro" id="IPR019289">
    <property type="entry name" value="Phage_tail_E/E"/>
</dbReference>
<name>A0A095N6K6_BURPE</name>
<gene>
    <name evidence="1" type="ORF">Y036_3310</name>
</gene>
<dbReference type="AlphaFoldDB" id="A0A095N6K6"/>
<dbReference type="KEGG" id="but:X994_225"/>
<dbReference type="Proteomes" id="UP000030475">
    <property type="component" value="Unassembled WGS sequence"/>
</dbReference>
<dbReference type="EMBL" id="JQIM01000010">
    <property type="protein sequence ID" value="KGX08229.1"/>
    <property type="molecule type" value="Genomic_DNA"/>
</dbReference>
<organism evidence="1 2">
    <name type="scientific">Burkholderia pseudomallei</name>
    <name type="common">Pseudomonas pseudomallei</name>
    <dbReference type="NCBI Taxonomy" id="28450"/>
    <lineage>
        <taxon>Bacteria</taxon>
        <taxon>Pseudomonadati</taxon>
        <taxon>Pseudomonadota</taxon>
        <taxon>Betaproteobacteria</taxon>
        <taxon>Burkholderiales</taxon>
        <taxon>Burkholderiaceae</taxon>
        <taxon>Burkholderia</taxon>
        <taxon>pseudomallei group</taxon>
    </lineage>
</organism>
<proteinExistence type="predicted"/>
<dbReference type="RefSeq" id="WP_004533642.1">
    <property type="nucleotide sequence ID" value="NZ_AP028073.1"/>
</dbReference>
<comment type="caution">
    <text evidence="1">The sequence shown here is derived from an EMBL/GenBank/DDBJ whole genome shotgun (WGS) entry which is preliminary data.</text>
</comment>
<dbReference type="Pfam" id="PF10109">
    <property type="entry name" value="Phage_TAC_7"/>
    <property type="match status" value="1"/>
</dbReference>
<evidence type="ECO:0000313" key="2">
    <source>
        <dbReference type="Proteomes" id="UP000030475"/>
    </source>
</evidence>
<evidence type="ECO:0000313" key="1">
    <source>
        <dbReference type="EMBL" id="KGX08229.1"/>
    </source>
</evidence>
<reference evidence="1 2" key="1">
    <citation type="submission" date="2014-08" db="EMBL/GenBank/DDBJ databases">
        <authorList>
            <person name="Bunnell A."/>
            <person name="Chain P.S."/>
            <person name="Chertkov O."/>
            <person name="Currie B.J."/>
            <person name="Daligault H.E."/>
            <person name="Davenport K.W."/>
            <person name="Davis C."/>
            <person name="Gleasner C.D."/>
            <person name="Johnson S.L."/>
            <person name="Kaestli M."/>
            <person name="Koren S."/>
            <person name="Kunde Y.A."/>
            <person name="Mayo M."/>
            <person name="McMurry K.K."/>
            <person name="Price E.P."/>
            <person name="Reitenga K.G."/>
            <person name="Robison R."/>
            <person name="Rosovitz M.J."/>
            <person name="Sarovich D.S."/>
            <person name="Teshima H."/>
        </authorList>
    </citation>
    <scope>NUCLEOTIDE SEQUENCE [LARGE SCALE GENOMIC DNA]</scope>
    <source>
        <strain evidence="1 2">MSHR44</strain>
    </source>
</reference>